<feature type="compositionally biased region" description="Basic and acidic residues" evidence="1">
    <location>
        <begin position="132"/>
        <end position="158"/>
    </location>
</feature>
<evidence type="ECO:0000313" key="5">
    <source>
        <dbReference type="EMBL" id="MDK2597280.1"/>
    </source>
</evidence>
<feature type="region of interest" description="Disordered" evidence="1">
    <location>
        <begin position="132"/>
        <end position="171"/>
    </location>
</feature>
<dbReference type="Proteomes" id="UP001231915">
    <property type="component" value="Unassembled WGS sequence"/>
</dbReference>
<evidence type="ECO:0000259" key="4">
    <source>
        <dbReference type="PROSITE" id="PS50965"/>
    </source>
</evidence>
<dbReference type="InterPro" id="IPR011528">
    <property type="entry name" value="NERD"/>
</dbReference>
<name>A0ABT7EQE7_9GAMM</name>
<dbReference type="PROSITE" id="PS50965">
    <property type="entry name" value="NERD"/>
    <property type="match status" value="1"/>
</dbReference>
<organism evidence="5 6">
    <name type="scientific">Pseudoalteromonas obscura</name>
    <dbReference type="NCBI Taxonomy" id="3048491"/>
    <lineage>
        <taxon>Bacteria</taxon>
        <taxon>Pseudomonadati</taxon>
        <taxon>Pseudomonadota</taxon>
        <taxon>Gammaproteobacteria</taxon>
        <taxon>Alteromonadales</taxon>
        <taxon>Pseudoalteromonadaceae</taxon>
        <taxon>Pseudoalteromonas</taxon>
    </lineage>
</organism>
<keyword evidence="3" id="KW-0732">Signal</keyword>
<reference evidence="5 6" key="1">
    <citation type="submission" date="2023-05" db="EMBL/GenBank/DDBJ databases">
        <title>Pseudoalteromonas ardens sp. nov., Pseudoalteromonas obscura sp. nov., and Pseudoalteromonas umbrosa sp. nov., isolated from the coral Montipora capitata.</title>
        <authorList>
            <person name="Thomas E.M."/>
            <person name="Smith E.M."/>
            <person name="Papke E."/>
            <person name="Shlafstein M.D."/>
            <person name="Oline D.K."/>
            <person name="Videau P."/>
            <person name="Saw J.H."/>
            <person name="Strangman W.K."/>
            <person name="Ushijima B."/>
        </authorList>
    </citation>
    <scope>NUCLEOTIDE SEQUENCE [LARGE SCALE GENOMIC DNA]</scope>
    <source>
        <strain evidence="5 6">P94</strain>
    </source>
</reference>
<keyword evidence="2" id="KW-0472">Membrane</keyword>
<gene>
    <name evidence="5" type="ORF">QNM18_19685</name>
</gene>
<dbReference type="EMBL" id="JASJUT010000010">
    <property type="protein sequence ID" value="MDK2597280.1"/>
    <property type="molecule type" value="Genomic_DNA"/>
</dbReference>
<protein>
    <recommendedName>
        <fullName evidence="4">NERD domain-containing protein</fullName>
    </recommendedName>
</protein>
<keyword evidence="2" id="KW-0812">Transmembrane</keyword>
<sequence>MNRWILFLLLFVGTSSAESVQLDVYQCDRYAAELVFLQQNTEMKRSDQARITRLIERIEHYCESPTVARKPPVEARERQSVFGHAHYSDPEIYAQWQAFFQKPAICHHGEQNFQSAVKCAEMVAKQRQAFESRLDEQKEAKERNRRSELERISIETSKETTTASSVSPERDDTSFQFNTDIALKKSDGHFSRFGFWLGIVLCGYLFIELVKRMSRSNSTVNDNKRSFKAAYHALTSKLDNKKYIVVHRSMSPLLEELDIDGVALSPFGLFVFVSCPYTGEIEANLDSEMWHVTREGGAQYFLNPLNAVKIRASKLAECVGAKSGVKYLVTFNNGCQFYPGKPVNCFEIEQVAFEVMRYTQFIFSYEQLRYFEQRLYSQSHALEASHQIAS</sequence>
<accession>A0ABT7EQE7</accession>
<evidence type="ECO:0000313" key="6">
    <source>
        <dbReference type="Proteomes" id="UP001231915"/>
    </source>
</evidence>
<evidence type="ECO:0000256" key="2">
    <source>
        <dbReference type="SAM" id="Phobius"/>
    </source>
</evidence>
<dbReference type="Pfam" id="PF08378">
    <property type="entry name" value="NERD"/>
    <property type="match status" value="1"/>
</dbReference>
<feature type="signal peptide" evidence="3">
    <location>
        <begin position="1"/>
        <end position="17"/>
    </location>
</feature>
<evidence type="ECO:0000256" key="3">
    <source>
        <dbReference type="SAM" id="SignalP"/>
    </source>
</evidence>
<keyword evidence="6" id="KW-1185">Reference proteome</keyword>
<feature type="domain" description="NERD" evidence="4">
    <location>
        <begin position="223"/>
        <end position="338"/>
    </location>
</feature>
<evidence type="ECO:0000256" key="1">
    <source>
        <dbReference type="SAM" id="MobiDB-lite"/>
    </source>
</evidence>
<comment type="caution">
    <text evidence="5">The sequence shown here is derived from an EMBL/GenBank/DDBJ whole genome shotgun (WGS) entry which is preliminary data.</text>
</comment>
<proteinExistence type="predicted"/>
<keyword evidence="2" id="KW-1133">Transmembrane helix</keyword>
<feature type="transmembrane region" description="Helical" evidence="2">
    <location>
        <begin position="193"/>
        <end position="210"/>
    </location>
</feature>
<feature type="chain" id="PRO_5045567852" description="NERD domain-containing protein" evidence="3">
    <location>
        <begin position="18"/>
        <end position="390"/>
    </location>
</feature>
<dbReference type="RefSeq" id="WP_284138221.1">
    <property type="nucleotide sequence ID" value="NZ_JASJUT010000010.1"/>
</dbReference>